<dbReference type="AlphaFoldDB" id="A0A7E4W477"/>
<dbReference type="GO" id="GO:0007605">
    <property type="term" value="P:sensory perception of sound"/>
    <property type="evidence" value="ECO:0007669"/>
    <property type="project" value="TreeGrafter"/>
</dbReference>
<dbReference type="PANTHER" id="PTHR12489:SF1">
    <property type="entry name" value="LP10272P"/>
    <property type="match status" value="1"/>
</dbReference>
<evidence type="ECO:0000256" key="5">
    <source>
        <dbReference type="SAM" id="Phobius"/>
    </source>
</evidence>
<protein>
    <submittedName>
        <fullName evidence="7">G_PROTEIN_RECEP_F1_2 domain-containing protein</fullName>
    </submittedName>
</protein>
<feature type="transmembrane region" description="Helical" evidence="5">
    <location>
        <begin position="120"/>
        <end position="143"/>
    </location>
</feature>
<dbReference type="PANTHER" id="PTHR12489">
    <property type="entry name" value="LIPOMA HMGIC FUSION PARTNER-LIKE PROTEIN"/>
    <property type="match status" value="1"/>
</dbReference>
<evidence type="ECO:0000256" key="4">
    <source>
        <dbReference type="ARBA" id="ARBA00023136"/>
    </source>
</evidence>
<comment type="subcellular location">
    <subcellularLocation>
        <location evidence="1">Membrane</location>
        <topology evidence="1">Multi-pass membrane protein</topology>
    </subcellularLocation>
</comment>
<reference evidence="7" key="2">
    <citation type="submission" date="2020-10" db="UniProtKB">
        <authorList>
            <consortium name="WormBaseParasite"/>
        </authorList>
    </citation>
    <scope>IDENTIFICATION</scope>
</reference>
<name>A0A7E4W477_PANRE</name>
<dbReference type="Gene3D" id="1.20.140.150">
    <property type="match status" value="1"/>
</dbReference>
<organism evidence="6 7">
    <name type="scientific">Panagrellus redivivus</name>
    <name type="common">Microworm</name>
    <dbReference type="NCBI Taxonomy" id="6233"/>
    <lineage>
        <taxon>Eukaryota</taxon>
        <taxon>Metazoa</taxon>
        <taxon>Ecdysozoa</taxon>
        <taxon>Nematoda</taxon>
        <taxon>Chromadorea</taxon>
        <taxon>Rhabditida</taxon>
        <taxon>Tylenchina</taxon>
        <taxon>Panagrolaimomorpha</taxon>
        <taxon>Panagrolaimoidea</taxon>
        <taxon>Panagrolaimidae</taxon>
        <taxon>Panagrellus</taxon>
    </lineage>
</organism>
<evidence type="ECO:0000256" key="3">
    <source>
        <dbReference type="ARBA" id="ARBA00022989"/>
    </source>
</evidence>
<evidence type="ECO:0000313" key="7">
    <source>
        <dbReference type="WBParaSite" id="Pan_g7310.t1"/>
    </source>
</evidence>
<keyword evidence="2 5" id="KW-0812">Transmembrane</keyword>
<dbReference type="Pfam" id="PF10242">
    <property type="entry name" value="L_HMGIC_fpl"/>
    <property type="match status" value="1"/>
</dbReference>
<feature type="transmembrane region" description="Helical" evidence="5">
    <location>
        <begin position="170"/>
        <end position="193"/>
    </location>
</feature>
<evidence type="ECO:0000313" key="6">
    <source>
        <dbReference type="Proteomes" id="UP000492821"/>
    </source>
</evidence>
<accession>A0A7E4W477</accession>
<proteinExistence type="predicted"/>
<reference evidence="6" key="1">
    <citation type="journal article" date="2013" name="Genetics">
        <title>The draft genome and transcriptome of Panagrellus redivivus are shaped by the harsh demands of a free-living lifestyle.</title>
        <authorList>
            <person name="Srinivasan J."/>
            <person name="Dillman A.R."/>
            <person name="Macchietto M.G."/>
            <person name="Heikkinen L."/>
            <person name="Lakso M."/>
            <person name="Fracchia K.M."/>
            <person name="Antoshechkin I."/>
            <person name="Mortazavi A."/>
            <person name="Wong G."/>
            <person name="Sternberg P.W."/>
        </authorList>
    </citation>
    <scope>NUCLEOTIDE SEQUENCE [LARGE SCALE GENOMIC DNA]</scope>
    <source>
        <strain evidence="6">MT8872</strain>
    </source>
</reference>
<evidence type="ECO:0000256" key="2">
    <source>
        <dbReference type="ARBA" id="ARBA00022692"/>
    </source>
</evidence>
<keyword evidence="6" id="KW-1185">Reference proteome</keyword>
<keyword evidence="3 5" id="KW-1133">Transmembrane helix</keyword>
<feature type="transmembrane region" description="Helical" evidence="5">
    <location>
        <begin position="91"/>
        <end position="114"/>
    </location>
</feature>
<dbReference type="Proteomes" id="UP000492821">
    <property type="component" value="Unassembled WGS sequence"/>
</dbReference>
<dbReference type="InterPro" id="IPR019372">
    <property type="entry name" value="LHFPL"/>
</dbReference>
<evidence type="ECO:0000256" key="1">
    <source>
        <dbReference type="ARBA" id="ARBA00004141"/>
    </source>
</evidence>
<keyword evidence="4 5" id="KW-0472">Membrane</keyword>
<sequence>MCDYCLITEADMRLRTRYARTSKAILVTAQIKCAVLHVLVLVHPEWIGNDQGGYFGLYNYCTTPENGIESRYNGCHWDVLKIRSLSNPFRVSFFLIVAATILNSLALLSIMLLVLLRDRYVFLISSWMHLFSFISLFSGLIIYPAGWDHARVREICDSERYKLGVCRLKWAYIMAFVLVVDQLVLAIMGFVLASKKPANIPEIQFKFGTLSRFFPQMYGSQHVVPPPMRGLPEVYSVAPRQYVQHKPQLSRHTSFHRPQYFQQ</sequence>
<dbReference type="GO" id="GO:0005886">
    <property type="term" value="C:plasma membrane"/>
    <property type="evidence" value="ECO:0007669"/>
    <property type="project" value="TreeGrafter"/>
</dbReference>
<dbReference type="WBParaSite" id="Pan_g7310.t1">
    <property type="protein sequence ID" value="Pan_g7310.t1"/>
    <property type="gene ID" value="Pan_g7310"/>
</dbReference>